<feature type="compositionally biased region" description="Basic and acidic residues" evidence="2">
    <location>
        <begin position="57"/>
        <end position="69"/>
    </location>
</feature>
<dbReference type="SUPFAM" id="SSF53756">
    <property type="entry name" value="UDP-Glycosyltransferase/glycogen phosphorylase"/>
    <property type="match status" value="1"/>
</dbReference>
<organism evidence="3 4">
    <name type="scientific">Pacificispira spongiicola</name>
    <dbReference type="NCBI Taxonomy" id="2729598"/>
    <lineage>
        <taxon>Bacteria</taxon>
        <taxon>Pseudomonadati</taxon>
        <taxon>Pseudomonadota</taxon>
        <taxon>Alphaproteobacteria</taxon>
        <taxon>Rhodospirillales</taxon>
        <taxon>Rhodospirillaceae</taxon>
        <taxon>Pacificispira</taxon>
    </lineage>
</organism>
<dbReference type="PANTHER" id="PTHR44809">
    <property type="match status" value="1"/>
</dbReference>
<sequence length="566" mass="63017">MSDQTEPPPPSGVEPSIAKAAPKRVVAKAVARKSAAVAPKPEGPAVLRTVAKGHGAWGEEKRGEEEAAPKRPPAKRPVVKATVKSQVVKKTARPAEPAPEDTVTGPKQTAEANRDALMRQALTAHSDGRLDDAVNSYRKVLLAEPDFAPAWINLGVLHRRRGAYDAAVICLKRGIALKPDDGPAWSNLGNALRAVNRLEEALAAQRRALDLSPDLPRIHYNYGLTIRDAGDLKESEHALRRAQLLGHDKPELRWDQSLTHLLKGDLKKGFEAYENRWGLEDVPRLHTQVPAWTGEPLDGRRLLVWAEQGLGDTIQFCRYLTGREEGAILDPRRDELVLEVQQPLARLLRNSPDFARVKIVERGRSLPEVDLQIPLLSLPYCFGTDLKSIPDHCPYLVAPAKTGHMVPPRKNRLKVGIAWAGKPTHKNDRNRSIDLCQFAPLFDLPNVDFHSLQKGDATADIDEKGLGAIIRDRGTTFRDFADTAAVVRDMDLIISIDTSVAHLAGAMARPVWTLLPYAPDWRWMMRRDDSPWYPSMTLFRQTSPGDWGEVFSRLRHALIRKLKTLR</sequence>
<evidence type="ECO:0000313" key="3">
    <source>
        <dbReference type="EMBL" id="NMM44522.1"/>
    </source>
</evidence>
<dbReference type="AlphaFoldDB" id="A0A7Y0DZK6"/>
<dbReference type="RefSeq" id="WP_169624802.1">
    <property type="nucleotide sequence ID" value="NZ_JABBNT010000002.1"/>
</dbReference>
<reference evidence="3 4" key="1">
    <citation type="submission" date="2020-04" db="EMBL/GenBank/DDBJ databases">
        <title>Rhodospirillaceae bacterium KN72 isolated from deep sea.</title>
        <authorList>
            <person name="Zhang D.-C."/>
        </authorList>
    </citation>
    <scope>NUCLEOTIDE SEQUENCE [LARGE SCALE GENOMIC DNA]</scope>
    <source>
        <strain evidence="3 4">KN72</strain>
    </source>
</reference>
<feature type="repeat" description="TPR" evidence="1">
    <location>
        <begin position="182"/>
        <end position="215"/>
    </location>
</feature>
<evidence type="ECO:0000256" key="2">
    <source>
        <dbReference type="SAM" id="MobiDB-lite"/>
    </source>
</evidence>
<dbReference type="InterPro" id="IPR011990">
    <property type="entry name" value="TPR-like_helical_dom_sf"/>
</dbReference>
<dbReference type="Gene3D" id="3.40.50.2000">
    <property type="entry name" value="Glycogen Phosphorylase B"/>
    <property type="match status" value="1"/>
</dbReference>
<dbReference type="PROSITE" id="PS50005">
    <property type="entry name" value="TPR"/>
    <property type="match status" value="2"/>
</dbReference>
<feature type="repeat" description="TPR" evidence="1">
    <location>
        <begin position="148"/>
        <end position="181"/>
    </location>
</feature>
<keyword evidence="4" id="KW-1185">Reference proteome</keyword>
<dbReference type="PANTHER" id="PTHR44809:SF1">
    <property type="entry name" value="PROTEIN O-MANNOSYL-TRANSFERASE TMTC1"/>
    <property type="match status" value="1"/>
</dbReference>
<feature type="compositionally biased region" description="Low complexity" evidence="2">
    <location>
        <begin position="27"/>
        <end position="40"/>
    </location>
</feature>
<dbReference type="Pfam" id="PF14559">
    <property type="entry name" value="TPR_19"/>
    <property type="match status" value="1"/>
</dbReference>
<proteinExistence type="predicted"/>
<evidence type="ECO:0000256" key="1">
    <source>
        <dbReference type="PROSITE-ProRule" id="PRU00339"/>
    </source>
</evidence>
<gene>
    <name evidence="3" type="ORF">HH303_08525</name>
</gene>
<dbReference type="EMBL" id="JABBNT010000002">
    <property type="protein sequence ID" value="NMM44522.1"/>
    <property type="molecule type" value="Genomic_DNA"/>
</dbReference>
<keyword evidence="1" id="KW-0802">TPR repeat</keyword>
<feature type="compositionally biased region" description="Pro residues" evidence="2">
    <location>
        <begin position="1"/>
        <end position="12"/>
    </location>
</feature>
<dbReference type="InterPro" id="IPR019734">
    <property type="entry name" value="TPR_rpt"/>
</dbReference>
<dbReference type="Proteomes" id="UP000539372">
    <property type="component" value="Unassembled WGS sequence"/>
</dbReference>
<protein>
    <submittedName>
        <fullName evidence="3">Tetratricopeptide repeat protein</fullName>
    </submittedName>
</protein>
<dbReference type="SUPFAM" id="SSF48452">
    <property type="entry name" value="TPR-like"/>
    <property type="match status" value="1"/>
</dbReference>
<dbReference type="Pfam" id="PF13414">
    <property type="entry name" value="TPR_11"/>
    <property type="match status" value="1"/>
</dbReference>
<comment type="caution">
    <text evidence="3">The sequence shown here is derived from an EMBL/GenBank/DDBJ whole genome shotgun (WGS) entry which is preliminary data.</text>
</comment>
<accession>A0A7Y0DZK6</accession>
<name>A0A7Y0DZK6_9PROT</name>
<evidence type="ECO:0000313" key="4">
    <source>
        <dbReference type="Proteomes" id="UP000539372"/>
    </source>
</evidence>
<feature type="region of interest" description="Disordered" evidence="2">
    <location>
        <begin position="1"/>
        <end position="110"/>
    </location>
</feature>
<dbReference type="Gene3D" id="1.25.40.10">
    <property type="entry name" value="Tetratricopeptide repeat domain"/>
    <property type="match status" value="1"/>
</dbReference>
<dbReference type="InterPro" id="IPR052943">
    <property type="entry name" value="TMTC_O-mannosyl-trnsfr"/>
</dbReference>
<dbReference type="SMART" id="SM00028">
    <property type="entry name" value="TPR"/>
    <property type="match status" value="4"/>
</dbReference>